<dbReference type="GO" id="GO:0004190">
    <property type="term" value="F:aspartic-type endopeptidase activity"/>
    <property type="evidence" value="ECO:0007669"/>
    <property type="project" value="InterPro"/>
</dbReference>
<evidence type="ECO:0000313" key="2">
    <source>
        <dbReference type="Proteomes" id="UP000324629"/>
    </source>
</evidence>
<name>A0A5J4NBZ6_9TREM</name>
<dbReference type="EMBL" id="QNGE01004561">
    <property type="protein sequence ID" value="KAA3672768.1"/>
    <property type="molecule type" value="Genomic_DNA"/>
</dbReference>
<proteinExistence type="predicted"/>
<dbReference type="InterPro" id="IPR001969">
    <property type="entry name" value="Aspartic_peptidase_AS"/>
</dbReference>
<accession>A0A5J4NBZ6</accession>
<gene>
    <name evidence="1" type="ORF">DEA37_0010360</name>
</gene>
<dbReference type="GO" id="GO:0006508">
    <property type="term" value="P:proteolysis"/>
    <property type="evidence" value="ECO:0007669"/>
    <property type="project" value="InterPro"/>
</dbReference>
<evidence type="ECO:0008006" key="3">
    <source>
        <dbReference type="Google" id="ProtNLM"/>
    </source>
</evidence>
<dbReference type="AlphaFoldDB" id="A0A5J4NBZ6"/>
<dbReference type="PANTHER" id="PTHR47331">
    <property type="entry name" value="PHD-TYPE DOMAIN-CONTAINING PROTEIN"/>
    <property type="match status" value="1"/>
</dbReference>
<sequence length="238" mass="26570">MRANCGSIDTAQRGVMLGVIPVRAVGPTEGVLTCALLDSGSDTTLVSQELIDRLNLPGKPFELGVTTITGSQVIPGRTVALEIHSLDGKDEIAVERAHSVPSLQMKPPADSIRNEICKAELIRRLYGAEFADTEKFTWPRSVEDNSAVRVDRNMTQMTNGHYVVPLPWRHPEMGMPNNRTVAEKRLEYPKRRFIRDLNYCSQYTEAIEKNLMKGYAIRVPLSTCRQTSHPDGTFLTME</sequence>
<evidence type="ECO:0000313" key="1">
    <source>
        <dbReference type="EMBL" id="KAA3672768.1"/>
    </source>
</evidence>
<reference evidence="1 2" key="1">
    <citation type="journal article" date="2019" name="Gigascience">
        <title>Whole-genome sequence of the oriental lung fluke Paragonimus westermani.</title>
        <authorList>
            <person name="Oey H."/>
            <person name="Zakrzewski M."/>
            <person name="Narain K."/>
            <person name="Devi K.R."/>
            <person name="Agatsuma T."/>
            <person name="Nawaratna S."/>
            <person name="Gobert G.N."/>
            <person name="Jones M.K."/>
            <person name="Ragan M.A."/>
            <person name="McManus D.P."/>
            <person name="Krause L."/>
        </authorList>
    </citation>
    <scope>NUCLEOTIDE SEQUENCE [LARGE SCALE GENOMIC DNA]</scope>
    <source>
        <strain evidence="1 2">IND2009</strain>
    </source>
</reference>
<protein>
    <recommendedName>
        <fullName evidence="3">Peptidase A2 domain-containing protein</fullName>
    </recommendedName>
</protein>
<dbReference type="Proteomes" id="UP000324629">
    <property type="component" value="Unassembled WGS sequence"/>
</dbReference>
<keyword evidence="2" id="KW-1185">Reference proteome</keyword>
<dbReference type="PROSITE" id="PS00141">
    <property type="entry name" value="ASP_PROTEASE"/>
    <property type="match status" value="1"/>
</dbReference>
<dbReference type="InterPro" id="IPR021109">
    <property type="entry name" value="Peptidase_aspartic_dom_sf"/>
</dbReference>
<comment type="caution">
    <text evidence="1">The sequence shown here is derived from an EMBL/GenBank/DDBJ whole genome shotgun (WGS) entry which is preliminary data.</text>
</comment>
<dbReference type="PANTHER" id="PTHR47331:SF1">
    <property type="entry name" value="GAG-LIKE PROTEIN"/>
    <property type="match status" value="1"/>
</dbReference>
<dbReference type="SUPFAM" id="SSF50630">
    <property type="entry name" value="Acid proteases"/>
    <property type="match status" value="1"/>
</dbReference>
<organism evidence="1 2">
    <name type="scientific">Paragonimus westermani</name>
    <dbReference type="NCBI Taxonomy" id="34504"/>
    <lineage>
        <taxon>Eukaryota</taxon>
        <taxon>Metazoa</taxon>
        <taxon>Spiralia</taxon>
        <taxon>Lophotrochozoa</taxon>
        <taxon>Platyhelminthes</taxon>
        <taxon>Trematoda</taxon>
        <taxon>Digenea</taxon>
        <taxon>Plagiorchiida</taxon>
        <taxon>Troglotremata</taxon>
        <taxon>Troglotrematidae</taxon>
        <taxon>Paragonimus</taxon>
    </lineage>
</organism>